<dbReference type="Proteomes" id="UP001595645">
    <property type="component" value="Unassembled WGS sequence"/>
</dbReference>
<comment type="caution">
    <text evidence="1">The sequence shown here is derived from an EMBL/GenBank/DDBJ whole genome shotgun (WGS) entry which is preliminary data.</text>
</comment>
<name>A0ABV7P4K0_9PSEU</name>
<accession>A0ABV7P4K0</accession>
<keyword evidence="2" id="KW-1185">Reference proteome</keyword>
<sequence>MLIVDSLELLALVLFAIAAACALWSIHPALGFAGAAAVVAAAAWWLGRPRKSQDPNQ</sequence>
<proteinExistence type="predicted"/>
<organism evidence="1 2">
    <name type="scientific">Amycolatopsis speibonae</name>
    <dbReference type="NCBI Taxonomy" id="1450224"/>
    <lineage>
        <taxon>Bacteria</taxon>
        <taxon>Bacillati</taxon>
        <taxon>Actinomycetota</taxon>
        <taxon>Actinomycetes</taxon>
        <taxon>Pseudonocardiales</taxon>
        <taxon>Pseudonocardiaceae</taxon>
        <taxon>Amycolatopsis</taxon>
    </lineage>
</organism>
<evidence type="ECO:0000313" key="1">
    <source>
        <dbReference type="EMBL" id="MFC3454014.1"/>
    </source>
</evidence>
<dbReference type="RefSeq" id="WP_378243150.1">
    <property type="nucleotide sequence ID" value="NZ_JBHRWK010000059.1"/>
</dbReference>
<evidence type="ECO:0000313" key="2">
    <source>
        <dbReference type="Proteomes" id="UP001595645"/>
    </source>
</evidence>
<gene>
    <name evidence="1" type="ORF">ACFOSH_31645</name>
</gene>
<reference evidence="2" key="1">
    <citation type="journal article" date="2019" name="Int. J. Syst. Evol. Microbiol.">
        <title>The Global Catalogue of Microorganisms (GCM) 10K type strain sequencing project: providing services to taxonomists for standard genome sequencing and annotation.</title>
        <authorList>
            <consortium name="The Broad Institute Genomics Platform"/>
            <consortium name="The Broad Institute Genome Sequencing Center for Infectious Disease"/>
            <person name="Wu L."/>
            <person name="Ma J."/>
        </authorList>
    </citation>
    <scope>NUCLEOTIDE SEQUENCE [LARGE SCALE GENOMIC DNA]</scope>
    <source>
        <strain evidence="2">CGMCC 4.7676</strain>
    </source>
</reference>
<protein>
    <submittedName>
        <fullName evidence="1">Uncharacterized protein</fullName>
    </submittedName>
</protein>
<dbReference type="EMBL" id="JBHRWK010000059">
    <property type="protein sequence ID" value="MFC3454014.1"/>
    <property type="molecule type" value="Genomic_DNA"/>
</dbReference>